<evidence type="ECO:0000256" key="1">
    <source>
        <dbReference type="ARBA" id="ARBA00023125"/>
    </source>
</evidence>
<dbReference type="PANTHER" id="PTHR43214">
    <property type="entry name" value="TWO-COMPONENT RESPONSE REGULATOR"/>
    <property type="match status" value="1"/>
</dbReference>
<dbReference type="InterPro" id="IPR039420">
    <property type="entry name" value="WalR-like"/>
</dbReference>
<dbReference type="RefSeq" id="WP_270116867.1">
    <property type="nucleotide sequence ID" value="NZ_BAAAOL010000017.1"/>
</dbReference>
<organism evidence="3 4">
    <name type="scientific">Glycomyces algeriensis</name>
    <dbReference type="NCBI Taxonomy" id="256037"/>
    <lineage>
        <taxon>Bacteria</taxon>
        <taxon>Bacillati</taxon>
        <taxon>Actinomycetota</taxon>
        <taxon>Actinomycetes</taxon>
        <taxon>Glycomycetales</taxon>
        <taxon>Glycomycetaceae</taxon>
        <taxon>Glycomyces</taxon>
    </lineage>
</organism>
<dbReference type="InterPro" id="IPR016032">
    <property type="entry name" value="Sig_transdc_resp-reg_C-effctor"/>
</dbReference>
<dbReference type="EMBL" id="BSDT01000001">
    <property type="protein sequence ID" value="GLI43619.1"/>
    <property type="molecule type" value="Genomic_DNA"/>
</dbReference>
<comment type="caution">
    <text evidence="3">The sequence shown here is derived from an EMBL/GenBank/DDBJ whole genome shotgun (WGS) entry which is preliminary data.</text>
</comment>
<keyword evidence="4" id="KW-1185">Reference proteome</keyword>
<dbReference type="Proteomes" id="UP001144313">
    <property type="component" value="Unassembled WGS sequence"/>
</dbReference>
<dbReference type="PRINTS" id="PR00038">
    <property type="entry name" value="HTHLUXR"/>
</dbReference>
<gene>
    <name evidence="3" type="primary">desR</name>
    <name evidence="3" type="ORF">GALLR39Z86_34690</name>
</gene>
<evidence type="ECO:0000313" key="4">
    <source>
        <dbReference type="Proteomes" id="UP001144313"/>
    </source>
</evidence>
<reference evidence="3" key="1">
    <citation type="submission" date="2022-12" db="EMBL/GenBank/DDBJ databases">
        <title>Reference genome sequencing for broad-spectrum identification of bacterial and archaeal isolates by mass spectrometry.</title>
        <authorList>
            <person name="Sekiguchi Y."/>
            <person name="Tourlousse D.M."/>
        </authorList>
    </citation>
    <scope>NUCLEOTIDE SEQUENCE</scope>
    <source>
        <strain evidence="3">LLR39Z86</strain>
    </source>
</reference>
<dbReference type="PROSITE" id="PS50043">
    <property type="entry name" value="HTH_LUXR_2"/>
    <property type="match status" value="1"/>
</dbReference>
<evidence type="ECO:0000259" key="2">
    <source>
        <dbReference type="PROSITE" id="PS50043"/>
    </source>
</evidence>
<dbReference type="Pfam" id="PF00196">
    <property type="entry name" value="GerE"/>
    <property type="match status" value="1"/>
</dbReference>
<protein>
    <submittedName>
        <fullName evidence="3">DNA-binding response regulator</fullName>
    </submittedName>
</protein>
<dbReference type="PROSITE" id="PS00622">
    <property type="entry name" value="HTH_LUXR_1"/>
    <property type="match status" value="1"/>
</dbReference>
<dbReference type="PANTHER" id="PTHR43214:SF42">
    <property type="entry name" value="TRANSCRIPTIONAL REGULATORY PROTEIN DESR"/>
    <property type="match status" value="1"/>
</dbReference>
<sequence length="200" mass="22086">MIRVLVQHDQCLWRTALRRGLSGEQGIALIDDTDRDEDPLAAALRLQPDVLVHDTGLLPPERAEALCAALPEMSVLLLVDPTRTAGLSEDLTRLVPRVGFMTTEATFEQLIDAIHRLTDGEVVIDGSIALAAMRARRNPLTKREREVLSHVGTGATTREIAELLFLRVETVRNYLSNAIHKSGARSRIDAVRIAQEAGWI</sequence>
<dbReference type="CDD" id="cd06170">
    <property type="entry name" value="LuxR_C_like"/>
    <property type="match status" value="1"/>
</dbReference>
<accession>A0A9W6LI79</accession>
<dbReference type="GO" id="GO:0003677">
    <property type="term" value="F:DNA binding"/>
    <property type="evidence" value="ECO:0007669"/>
    <property type="project" value="UniProtKB-KW"/>
</dbReference>
<feature type="domain" description="HTH luxR-type" evidence="2">
    <location>
        <begin position="133"/>
        <end position="198"/>
    </location>
</feature>
<keyword evidence="1 3" id="KW-0238">DNA-binding</keyword>
<evidence type="ECO:0000313" key="3">
    <source>
        <dbReference type="EMBL" id="GLI43619.1"/>
    </source>
</evidence>
<dbReference type="GO" id="GO:0006355">
    <property type="term" value="P:regulation of DNA-templated transcription"/>
    <property type="evidence" value="ECO:0007669"/>
    <property type="project" value="InterPro"/>
</dbReference>
<name>A0A9W6LI79_9ACTN</name>
<dbReference type="InterPro" id="IPR000792">
    <property type="entry name" value="Tscrpt_reg_LuxR_C"/>
</dbReference>
<dbReference type="AlphaFoldDB" id="A0A9W6LI79"/>
<dbReference type="Gene3D" id="3.40.50.2300">
    <property type="match status" value="1"/>
</dbReference>
<dbReference type="SUPFAM" id="SSF46894">
    <property type="entry name" value="C-terminal effector domain of the bipartite response regulators"/>
    <property type="match status" value="1"/>
</dbReference>
<proteinExistence type="predicted"/>
<dbReference type="SMART" id="SM00421">
    <property type="entry name" value="HTH_LUXR"/>
    <property type="match status" value="1"/>
</dbReference>